<evidence type="ECO:0000256" key="5">
    <source>
        <dbReference type="SAM" id="MobiDB-lite"/>
    </source>
</evidence>
<organism evidence="7 8">
    <name type="scientific">Limnochorda pilosa</name>
    <dbReference type="NCBI Taxonomy" id="1555112"/>
    <lineage>
        <taxon>Bacteria</taxon>
        <taxon>Bacillati</taxon>
        <taxon>Bacillota</taxon>
        <taxon>Limnochordia</taxon>
        <taxon>Limnochordales</taxon>
        <taxon>Limnochordaceae</taxon>
        <taxon>Limnochorda</taxon>
    </lineage>
</organism>
<evidence type="ECO:0000256" key="1">
    <source>
        <dbReference type="ARBA" id="ARBA00004127"/>
    </source>
</evidence>
<comment type="subcellular location">
    <subcellularLocation>
        <location evidence="1">Endomembrane system</location>
        <topology evidence="1">Multi-pass membrane protein</topology>
    </subcellularLocation>
</comment>
<evidence type="ECO:0000256" key="3">
    <source>
        <dbReference type="ARBA" id="ARBA00022989"/>
    </source>
</evidence>
<dbReference type="Proteomes" id="UP000065807">
    <property type="component" value="Chromosome"/>
</dbReference>
<keyword evidence="4 6" id="KW-0472">Membrane</keyword>
<evidence type="ECO:0000256" key="6">
    <source>
        <dbReference type="SAM" id="Phobius"/>
    </source>
</evidence>
<dbReference type="AlphaFoldDB" id="A0A0K2SKW2"/>
<evidence type="ECO:0000313" key="7">
    <source>
        <dbReference type="EMBL" id="BAS27748.1"/>
    </source>
</evidence>
<reference evidence="8" key="2">
    <citation type="journal article" date="2016" name="Int. J. Syst. Evol. Microbiol.">
        <title>Complete genome sequence and cell structure of Limnochorda pilosa, a Gram-negative spore-former within the phylum Firmicutes.</title>
        <authorList>
            <person name="Watanabe M."/>
            <person name="Kojima H."/>
            <person name="Fukui M."/>
        </authorList>
    </citation>
    <scope>NUCLEOTIDE SEQUENCE [LARGE SCALE GENOMIC DNA]</scope>
    <source>
        <strain evidence="8">HC45</strain>
    </source>
</reference>
<protein>
    <submittedName>
        <fullName evidence="7">Membrane protein</fullName>
    </submittedName>
</protein>
<dbReference type="RefSeq" id="WP_068137043.1">
    <property type="nucleotide sequence ID" value="NZ_AP014924.1"/>
</dbReference>
<proteinExistence type="predicted"/>
<dbReference type="GO" id="GO:0012505">
    <property type="term" value="C:endomembrane system"/>
    <property type="evidence" value="ECO:0007669"/>
    <property type="project" value="UniProtKB-SubCell"/>
</dbReference>
<dbReference type="KEGG" id="lpil:LIP_1907"/>
<feature type="transmembrane region" description="Helical" evidence="6">
    <location>
        <begin position="174"/>
        <end position="195"/>
    </location>
</feature>
<dbReference type="EMBL" id="AP014924">
    <property type="protein sequence ID" value="BAS27748.1"/>
    <property type="molecule type" value="Genomic_DNA"/>
</dbReference>
<sequence>MKRVDEARRAYRQGDPDAAARAHEMNRIAAEEPHEQERGKYLSDAVLGASDGIVTTFAVVAGVTGAALSPTIVLILGLANLLGDGLSMAAGTYLGERSEVDYQQKERERELWEVRHFPEGERAEVREIYRKKGLSGEVLEQVVEAITADEERWVETMMREELEIIEERKDPLRAGLTTFVSFLVGGAIPLVAYILAGLFPALAAHGFWASVVITALAMFTVGSMRSIVIHKPWHRAGLEMLAVGGLAAVAAYGVGYFLRGLAS</sequence>
<accession>A0A0K2SKW2</accession>
<name>A0A0K2SKW2_LIMPI</name>
<keyword evidence="3 6" id="KW-1133">Transmembrane helix</keyword>
<evidence type="ECO:0000256" key="4">
    <source>
        <dbReference type="ARBA" id="ARBA00023136"/>
    </source>
</evidence>
<dbReference type="GO" id="GO:0005384">
    <property type="term" value="F:manganese ion transmembrane transporter activity"/>
    <property type="evidence" value="ECO:0007669"/>
    <property type="project" value="InterPro"/>
</dbReference>
<feature type="region of interest" description="Disordered" evidence="5">
    <location>
        <begin position="1"/>
        <end position="20"/>
    </location>
</feature>
<dbReference type="InterPro" id="IPR008217">
    <property type="entry name" value="Ccc1_fam"/>
</dbReference>
<gene>
    <name evidence="7" type="ORF">LIP_1907</name>
</gene>
<keyword evidence="2 6" id="KW-0812">Transmembrane</keyword>
<feature type="transmembrane region" description="Helical" evidence="6">
    <location>
        <begin position="207"/>
        <end position="228"/>
    </location>
</feature>
<evidence type="ECO:0000313" key="8">
    <source>
        <dbReference type="Proteomes" id="UP000065807"/>
    </source>
</evidence>
<dbReference type="OrthoDB" id="9781619at2"/>
<evidence type="ECO:0000256" key="2">
    <source>
        <dbReference type="ARBA" id="ARBA00022692"/>
    </source>
</evidence>
<dbReference type="Pfam" id="PF01988">
    <property type="entry name" value="VIT1"/>
    <property type="match status" value="1"/>
</dbReference>
<reference evidence="8" key="1">
    <citation type="submission" date="2015-07" db="EMBL/GenBank/DDBJ databases">
        <title>Complete genome sequence and phylogenetic analysis of Limnochorda pilosa.</title>
        <authorList>
            <person name="Watanabe M."/>
            <person name="Kojima H."/>
            <person name="Fukui M."/>
        </authorList>
    </citation>
    <scope>NUCLEOTIDE SEQUENCE [LARGE SCALE GENOMIC DNA]</scope>
    <source>
        <strain evidence="8">HC45</strain>
    </source>
</reference>
<dbReference type="GO" id="GO:0030026">
    <property type="term" value="P:intracellular manganese ion homeostasis"/>
    <property type="evidence" value="ECO:0007669"/>
    <property type="project" value="InterPro"/>
</dbReference>
<dbReference type="PATRIC" id="fig|1555112.3.peg.1940"/>
<dbReference type="PANTHER" id="PTHR31851">
    <property type="entry name" value="FE(2+)/MN(2+) TRANSPORTER PCL1"/>
    <property type="match status" value="1"/>
</dbReference>
<keyword evidence="8" id="KW-1185">Reference proteome</keyword>
<feature type="transmembrane region" description="Helical" evidence="6">
    <location>
        <begin position="240"/>
        <end position="258"/>
    </location>
</feature>